<dbReference type="InterPro" id="IPR050330">
    <property type="entry name" value="Bact_OuterMem_StrucFunc"/>
</dbReference>
<dbReference type="PANTHER" id="PTHR30329:SF17">
    <property type="entry name" value="LIPOPROTEIN YFIB-RELATED"/>
    <property type="match status" value="1"/>
</dbReference>
<name>A0A1I0HCQ5_9GAMM</name>
<dbReference type="GO" id="GO:0009279">
    <property type="term" value="C:cell outer membrane"/>
    <property type="evidence" value="ECO:0007669"/>
    <property type="project" value="UniProtKB-SubCell"/>
</dbReference>
<dbReference type="SUPFAM" id="SSF103088">
    <property type="entry name" value="OmpA-like"/>
    <property type="match status" value="1"/>
</dbReference>
<dbReference type="CDD" id="cd07185">
    <property type="entry name" value="OmpA_C-like"/>
    <property type="match status" value="1"/>
</dbReference>
<feature type="domain" description="OmpA-like" evidence="5">
    <location>
        <begin position="189"/>
        <end position="301"/>
    </location>
</feature>
<dbReference type="Gene3D" id="2.60.40.2540">
    <property type="match status" value="1"/>
</dbReference>
<dbReference type="PROSITE" id="PS51123">
    <property type="entry name" value="OMPA_2"/>
    <property type="match status" value="1"/>
</dbReference>
<dbReference type="Pfam" id="PF00691">
    <property type="entry name" value="OmpA"/>
    <property type="match status" value="1"/>
</dbReference>
<dbReference type="PRINTS" id="PR01023">
    <property type="entry name" value="NAFLGMOTY"/>
</dbReference>
<feature type="region of interest" description="Disordered" evidence="4">
    <location>
        <begin position="299"/>
        <end position="318"/>
    </location>
</feature>
<evidence type="ECO:0000256" key="3">
    <source>
        <dbReference type="PROSITE-ProRule" id="PRU00473"/>
    </source>
</evidence>
<evidence type="ECO:0000256" key="2">
    <source>
        <dbReference type="ARBA" id="ARBA00023136"/>
    </source>
</evidence>
<gene>
    <name evidence="6" type="ORF">SAMN04487962_12611</name>
</gene>
<evidence type="ECO:0000313" key="7">
    <source>
        <dbReference type="Proteomes" id="UP000198762"/>
    </source>
</evidence>
<dbReference type="STRING" id="430453.SAMN04487962_12611"/>
<comment type="subcellular location">
    <subcellularLocation>
        <location evidence="1">Cell outer membrane</location>
    </subcellularLocation>
</comment>
<organism evidence="6 7">
    <name type="scientific">Marinobacter segnicrescens</name>
    <dbReference type="NCBI Taxonomy" id="430453"/>
    <lineage>
        <taxon>Bacteria</taxon>
        <taxon>Pseudomonadati</taxon>
        <taxon>Pseudomonadota</taxon>
        <taxon>Gammaproteobacteria</taxon>
        <taxon>Pseudomonadales</taxon>
        <taxon>Marinobacteraceae</taxon>
        <taxon>Marinobacter</taxon>
    </lineage>
</organism>
<dbReference type="AlphaFoldDB" id="A0A1I0HCQ5"/>
<dbReference type="RefSeq" id="WP_091854453.1">
    <property type="nucleotide sequence ID" value="NZ_FOHZ01000026.1"/>
</dbReference>
<feature type="compositionally biased region" description="Basic and acidic residues" evidence="4">
    <location>
        <begin position="299"/>
        <end position="311"/>
    </location>
</feature>
<evidence type="ECO:0000256" key="1">
    <source>
        <dbReference type="ARBA" id="ARBA00004442"/>
    </source>
</evidence>
<dbReference type="PRINTS" id="PR01021">
    <property type="entry name" value="OMPADOMAIN"/>
</dbReference>
<accession>A0A1I0HCQ5</accession>
<dbReference type="PANTHER" id="PTHR30329">
    <property type="entry name" value="STATOR ELEMENT OF FLAGELLAR MOTOR COMPLEX"/>
    <property type="match status" value="1"/>
</dbReference>
<dbReference type="Proteomes" id="UP000198762">
    <property type="component" value="Unassembled WGS sequence"/>
</dbReference>
<dbReference type="EMBL" id="FOHZ01000026">
    <property type="protein sequence ID" value="SET80747.1"/>
    <property type="molecule type" value="Genomic_DNA"/>
</dbReference>
<keyword evidence="7" id="KW-1185">Reference proteome</keyword>
<protein>
    <submittedName>
        <fullName evidence="6">Outer membrane protein OmpA</fullName>
    </submittedName>
</protein>
<sequence>MAIQQRAGQSSASLPAGRRFRRSLLALFVGSALVWTSLAEARSFGAGIENSDWYLSESVFDCTLSHEVPGYGRAVFSHRAGEQLSFYLESDLPLMRPGRGLLVVEAPAWRPGEGTMRLGYVNVSNDRKAVEVGHREAMAMVEGLLSGMAPTVTRQARYEGDPVRVRLSNINFRAPFENYRRCVSGLLPVNFDQIQRSRVPFASGSAGLSDNDRKLLDNIAAYVEADQTVERLLVDGHSDSIGSRIQNRALSEERARVVADYLVQAGVPESMIIVRSHADQFPVSNNPADNRRTTIRLEREGQGQEIRRADRGAGAYNG</sequence>
<dbReference type="InterPro" id="IPR041544">
    <property type="entry name" value="MotY_N"/>
</dbReference>
<keyword evidence="2 3" id="KW-0472">Membrane</keyword>
<evidence type="ECO:0000313" key="6">
    <source>
        <dbReference type="EMBL" id="SET80747.1"/>
    </source>
</evidence>
<dbReference type="Pfam" id="PF18393">
    <property type="entry name" value="MotY_N"/>
    <property type="match status" value="1"/>
</dbReference>
<dbReference type="Gene3D" id="3.30.1330.60">
    <property type="entry name" value="OmpA-like domain"/>
    <property type="match status" value="1"/>
</dbReference>
<dbReference type="InterPro" id="IPR006664">
    <property type="entry name" value="OMP_bac"/>
</dbReference>
<reference evidence="7" key="1">
    <citation type="submission" date="2016-10" db="EMBL/GenBank/DDBJ databases">
        <authorList>
            <person name="Varghese N."/>
            <person name="Submissions S."/>
        </authorList>
    </citation>
    <scope>NUCLEOTIDE SEQUENCE [LARGE SCALE GENOMIC DNA]</scope>
    <source>
        <strain evidence="7">CGMCC 1.6489</strain>
    </source>
</reference>
<evidence type="ECO:0000259" key="5">
    <source>
        <dbReference type="PROSITE" id="PS51123"/>
    </source>
</evidence>
<dbReference type="InterPro" id="IPR036737">
    <property type="entry name" value="OmpA-like_sf"/>
</dbReference>
<evidence type="ECO:0000256" key="4">
    <source>
        <dbReference type="SAM" id="MobiDB-lite"/>
    </source>
</evidence>
<dbReference type="InterPro" id="IPR006665">
    <property type="entry name" value="OmpA-like"/>
</dbReference>
<dbReference type="OrthoDB" id="6905929at2"/>
<proteinExistence type="predicted"/>